<dbReference type="PROSITE" id="PS51206">
    <property type="entry name" value="SF3_HELICASE_1"/>
    <property type="match status" value="1"/>
</dbReference>
<gene>
    <name evidence="5" type="ORF">H6F44_20005</name>
</gene>
<dbReference type="InterPro" id="IPR014818">
    <property type="entry name" value="Phage/plasmid_primase_P4_C"/>
</dbReference>
<dbReference type="Pfam" id="PF12965">
    <property type="entry name" value="DUF3854"/>
    <property type="match status" value="1"/>
</dbReference>
<keyword evidence="6" id="KW-1185">Reference proteome</keyword>
<feature type="compositionally biased region" description="Polar residues" evidence="3">
    <location>
        <begin position="815"/>
        <end position="828"/>
    </location>
</feature>
<dbReference type="SUPFAM" id="SSF52540">
    <property type="entry name" value="P-loop containing nucleoside triphosphate hydrolases"/>
    <property type="match status" value="1"/>
</dbReference>
<evidence type="ECO:0000313" key="6">
    <source>
        <dbReference type="Proteomes" id="UP000631421"/>
    </source>
</evidence>
<dbReference type="PANTHER" id="PTHR34985">
    <property type="entry name" value="SLR0554 PROTEIN"/>
    <property type="match status" value="1"/>
</dbReference>
<dbReference type="GO" id="GO:0005524">
    <property type="term" value="F:ATP binding"/>
    <property type="evidence" value="ECO:0007669"/>
    <property type="project" value="UniProtKB-KW"/>
</dbReference>
<dbReference type="InterPro" id="IPR024385">
    <property type="entry name" value="DUF3854"/>
</dbReference>
<comment type="caution">
    <text evidence="5">The sequence shown here is derived from an EMBL/GenBank/DDBJ whole genome shotgun (WGS) entry which is preliminary data.</text>
</comment>
<evidence type="ECO:0000256" key="3">
    <source>
        <dbReference type="SAM" id="MobiDB-lite"/>
    </source>
</evidence>
<dbReference type="InterPro" id="IPR027417">
    <property type="entry name" value="P-loop_NTPase"/>
</dbReference>
<sequence length="923" mass="104841">MAPSNIIIDPPNEKHRQEWLDSAIDELIIDANLHTITDHRTINHLLGWKTPRGAAGKQTKEDRTCWAVWGRNPFDRESVHFGVQVKPDNPRTNDDGKPIKYESRYGKGEASQPLFLQVPDQIWERIAAKWAVPILPEAYQKGFWQWVLDNPRIPVLITEGAKKAASLLSNAFVSISIAGVSNGQYLGELNPYLAPFCQVSRRVYLAYDSDLHSKQSVRKELDRLGRLIAASGSVPNVMLWDESLAKGIDDFIGEFGADELDKIYSKSLTFEAYRRQAANDAAKEPEEIETEQHFNQIAIATIYKNERYVCLNDVLHRWTGSHYEPSSDAVEKRRIFRFCNDYKYYDTRLRKYTYRYANDQSVNGVLKWFKNSCGVDLPDINPSGLNLLNGVLTIQWQGRTPTYKLKKHDPSVIYTYVSRVKYDPDADRTYCDRLLSVLDPDQQKILLKVCAAALDLATVRAKADNRSVKCLLLKGDGNNGKDALRECISEIFGKQSVTTCGFSDFRDYDQGRKFNIAKLAYSRINWSPENTDALLLDKLDVIKRIVTGDTIDIEFKNQDTVPLDPNFALLFNVNKMPALWGAQEAIKSRYAILSFNKTIVKNADPNNPDEIEGDPRYKYDPEFRQTQVAPALLNRLLESLTELMDSGIDYSSCDAAIQSAREDSCHLLKWAKEIGLEYGKGRIRLGDLFNNLKQWYVDNGILEIEESATGKERLQWLDEGDKYDPFVKAPRLMRSAIAKLFPNAKFSEKTEYGFFATGIQSQQFADLPNFGSFGSGEEEKEEATRISQAEPNPEPNNFASGFDFGSGLIQAEPNEPNNFQAEPNQAIPSNGFEAPEPNEPKNNYSKSNQQQPQLKIGDRVDFWRYASACDKFHKIRNLPDRGYIVRDLTYNQGILQAEIKHPSMKASLVVDAEWLMHALEVMA</sequence>
<dbReference type="PANTHER" id="PTHR34985:SF1">
    <property type="entry name" value="SLR0554 PROTEIN"/>
    <property type="match status" value="1"/>
</dbReference>
<dbReference type="InterPro" id="IPR045455">
    <property type="entry name" value="NrS-1_pol-like_helicase"/>
</dbReference>
<evidence type="ECO:0000313" key="5">
    <source>
        <dbReference type="EMBL" id="MBD2152382.1"/>
    </source>
</evidence>
<feature type="domain" description="SF3 helicase" evidence="4">
    <location>
        <begin position="441"/>
        <end position="608"/>
    </location>
</feature>
<evidence type="ECO:0000256" key="2">
    <source>
        <dbReference type="ARBA" id="ARBA00022840"/>
    </source>
</evidence>
<dbReference type="InterPro" id="IPR014015">
    <property type="entry name" value="Helicase_SF3_DNA-vir"/>
</dbReference>
<organism evidence="5 6">
    <name type="scientific">Pseudanabaena cinerea FACHB-1277</name>
    <dbReference type="NCBI Taxonomy" id="2949581"/>
    <lineage>
        <taxon>Bacteria</taxon>
        <taxon>Bacillati</taxon>
        <taxon>Cyanobacteriota</taxon>
        <taxon>Cyanophyceae</taxon>
        <taxon>Pseudanabaenales</taxon>
        <taxon>Pseudanabaenaceae</taxon>
        <taxon>Pseudanabaena</taxon>
        <taxon>Pseudanabaena cinerea</taxon>
    </lineage>
</organism>
<dbReference type="Pfam" id="PF19263">
    <property type="entry name" value="DUF5906"/>
    <property type="match status" value="1"/>
</dbReference>
<dbReference type="RefSeq" id="WP_190352841.1">
    <property type="nucleotide sequence ID" value="NZ_JACJPY010000101.1"/>
</dbReference>
<evidence type="ECO:0000256" key="1">
    <source>
        <dbReference type="ARBA" id="ARBA00022741"/>
    </source>
</evidence>
<accession>A0A926UYL4</accession>
<dbReference type="EMBL" id="JACJPY010000101">
    <property type="protein sequence ID" value="MBD2152382.1"/>
    <property type="molecule type" value="Genomic_DNA"/>
</dbReference>
<protein>
    <submittedName>
        <fullName evidence="5">DUF3854 domain-containing protein</fullName>
    </submittedName>
</protein>
<dbReference type="InterPro" id="IPR034154">
    <property type="entry name" value="TOPRIM_DnaG/twinkle"/>
</dbReference>
<feature type="region of interest" description="Disordered" evidence="3">
    <location>
        <begin position="767"/>
        <end position="853"/>
    </location>
</feature>
<dbReference type="Gene3D" id="3.40.50.300">
    <property type="entry name" value="P-loop containing nucleotide triphosphate hydrolases"/>
    <property type="match status" value="1"/>
</dbReference>
<dbReference type="AlphaFoldDB" id="A0A926UYL4"/>
<dbReference type="Proteomes" id="UP000631421">
    <property type="component" value="Unassembled WGS sequence"/>
</dbReference>
<feature type="compositionally biased region" description="Polar residues" evidence="3">
    <location>
        <begin position="785"/>
        <end position="799"/>
    </location>
</feature>
<dbReference type="CDD" id="cd01029">
    <property type="entry name" value="TOPRIM_primases"/>
    <property type="match status" value="1"/>
</dbReference>
<dbReference type="Pfam" id="PF08706">
    <property type="entry name" value="D5_N"/>
    <property type="match status" value="1"/>
</dbReference>
<keyword evidence="1" id="KW-0547">Nucleotide-binding</keyword>
<feature type="compositionally biased region" description="Polar residues" evidence="3">
    <location>
        <begin position="840"/>
        <end position="853"/>
    </location>
</feature>
<proteinExistence type="predicted"/>
<reference evidence="5" key="1">
    <citation type="journal article" date="2015" name="ISME J.">
        <title>Draft Genome Sequence of Streptomyces incarnatus NRRL8089, which Produces the Nucleoside Antibiotic Sinefungin.</title>
        <authorList>
            <person name="Oshima K."/>
            <person name="Hattori M."/>
            <person name="Shimizu H."/>
            <person name="Fukuda K."/>
            <person name="Nemoto M."/>
            <person name="Inagaki K."/>
            <person name="Tamura T."/>
        </authorList>
    </citation>
    <scope>NUCLEOTIDE SEQUENCE</scope>
    <source>
        <strain evidence="5">FACHB-1277</strain>
    </source>
</reference>
<evidence type="ECO:0000259" key="4">
    <source>
        <dbReference type="PROSITE" id="PS51206"/>
    </source>
</evidence>
<name>A0A926UYL4_9CYAN</name>
<reference evidence="5" key="2">
    <citation type="submission" date="2020-08" db="EMBL/GenBank/DDBJ databases">
        <authorList>
            <person name="Chen M."/>
            <person name="Teng W."/>
            <person name="Zhao L."/>
            <person name="Hu C."/>
            <person name="Zhou Y."/>
            <person name="Han B."/>
            <person name="Song L."/>
            <person name="Shu W."/>
        </authorList>
    </citation>
    <scope>NUCLEOTIDE SEQUENCE</scope>
    <source>
        <strain evidence="5">FACHB-1277</strain>
    </source>
</reference>
<keyword evidence="2" id="KW-0067">ATP-binding</keyword>